<dbReference type="InterPro" id="IPR010982">
    <property type="entry name" value="Lambda_DNA-bd_dom_sf"/>
</dbReference>
<gene>
    <name evidence="2" type="ORF">GPL26_16430</name>
</gene>
<name>A0AA41K6U0_9FIRM</name>
<evidence type="ECO:0000313" key="3">
    <source>
        <dbReference type="Proteomes" id="UP000708338"/>
    </source>
</evidence>
<dbReference type="GO" id="GO:0003677">
    <property type="term" value="F:DNA binding"/>
    <property type="evidence" value="ECO:0007669"/>
    <property type="project" value="InterPro"/>
</dbReference>
<dbReference type="SMART" id="SM00530">
    <property type="entry name" value="HTH_XRE"/>
    <property type="match status" value="1"/>
</dbReference>
<protein>
    <submittedName>
        <fullName evidence="2">Helix-turn-helix domain-containing protein</fullName>
    </submittedName>
</protein>
<dbReference type="InterPro" id="IPR001387">
    <property type="entry name" value="Cro/C1-type_HTH"/>
</dbReference>
<accession>A0AA41K6U0</accession>
<dbReference type="PROSITE" id="PS50943">
    <property type="entry name" value="HTH_CROC1"/>
    <property type="match status" value="1"/>
</dbReference>
<dbReference type="AlphaFoldDB" id="A0AA41K6U0"/>
<sequence>MYEIFEQLLQKYNITAYKFCKETGISQSTISTWKSKKNLVSPEIGKRVADYFGVSLDYLMTGKEEPEEKKNPYSDLKGIYLSYAKEAQDSGIDPDDIRLALDTIRRLRGEK</sequence>
<dbReference type="SUPFAM" id="SSF47413">
    <property type="entry name" value="lambda repressor-like DNA-binding domains"/>
    <property type="match status" value="1"/>
</dbReference>
<dbReference type="CDD" id="cd00093">
    <property type="entry name" value="HTH_XRE"/>
    <property type="match status" value="1"/>
</dbReference>
<dbReference type="Gene3D" id="1.10.260.40">
    <property type="entry name" value="lambda repressor-like DNA-binding domains"/>
    <property type="match status" value="1"/>
</dbReference>
<dbReference type="RefSeq" id="WP_007861247.1">
    <property type="nucleotide sequence ID" value="NZ_JBCOHS010000009.1"/>
</dbReference>
<dbReference type="Proteomes" id="UP000708338">
    <property type="component" value="Unassembled WGS sequence"/>
</dbReference>
<dbReference type="EMBL" id="WQPS01000020">
    <property type="protein sequence ID" value="MBT9811213.1"/>
    <property type="molecule type" value="Genomic_DNA"/>
</dbReference>
<evidence type="ECO:0000313" key="2">
    <source>
        <dbReference type="EMBL" id="MBT9811213.1"/>
    </source>
</evidence>
<reference evidence="2" key="1">
    <citation type="journal article" date="2021" name="Gut Microbes">
        <title>A synthetic consortium of 100 gut commensals modulates the composition and function in a colon model of the microbiome of elderly subjects.</title>
        <authorList>
            <person name="Perez M."/>
            <person name="Ntemiri A."/>
            <person name="Tan H."/>
            <person name="Harris H.M.B."/>
            <person name="Roager H.M."/>
            <person name="Ribiere C."/>
            <person name="O'Toole P.W."/>
        </authorList>
    </citation>
    <scope>NUCLEOTIDE SEQUENCE</scope>
    <source>
        <strain evidence="2">MCC335</strain>
    </source>
</reference>
<proteinExistence type="predicted"/>
<comment type="caution">
    <text evidence="2">The sequence shown here is derived from an EMBL/GenBank/DDBJ whole genome shotgun (WGS) entry which is preliminary data.</text>
</comment>
<feature type="domain" description="HTH cro/C1-type" evidence="1">
    <location>
        <begin position="5"/>
        <end position="59"/>
    </location>
</feature>
<evidence type="ECO:0000259" key="1">
    <source>
        <dbReference type="PROSITE" id="PS50943"/>
    </source>
</evidence>
<dbReference type="Pfam" id="PF01381">
    <property type="entry name" value="HTH_3"/>
    <property type="match status" value="1"/>
</dbReference>
<organism evidence="2 3">
    <name type="scientific">Enterocloster citroniae</name>
    <dbReference type="NCBI Taxonomy" id="358743"/>
    <lineage>
        <taxon>Bacteria</taxon>
        <taxon>Bacillati</taxon>
        <taxon>Bacillota</taxon>
        <taxon>Clostridia</taxon>
        <taxon>Lachnospirales</taxon>
        <taxon>Lachnospiraceae</taxon>
        <taxon>Enterocloster</taxon>
    </lineage>
</organism>